<sequence>MRGCLTKFAMIHCRAVDVVSVPAFRNSPQSPTISSSSNLLLSSSGSCKSASVSTRDLMSGINTLSWSWRIWISSFHRPRKKIFPSRGHMLRTLNLRNPKRRRGEDPAAGGGVEPDAGGVEDFVAEVAAE</sequence>
<dbReference type="EMBL" id="BKCP01012737">
    <property type="protein sequence ID" value="GER56689.1"/>
    <property type="molecule type" value="Genomic_DNA"/>
</dbReference>
<proteinExistence type="predicted"/>
<feature type="region of interest" description="Disordered" evidence="1">
    <location>
        <begin position="93"/>
        <end position="129"/>
    </location>
</feature>
<dbReference type="Proteomes" id="UP000325081">
    <property type="component" value="Unassembled WGS sequence"/>
</dbReference>
<gene>
    <name evidence="2" type="ORF">STAS_34433</name>
</gene>
<reference evidence="3" key="1">
    <citation type="journal article" date="2019" name="Curr. Biol.">
        <title>Genome Sequence of Striga asiatica Provides Insight into the Evolution of Plant Parasitism.</title>
        <authorList>
            <person name="Yoshida S."/>
            <person name="Kim S."/>
            <person name="Wafula E.K."/>
            <person name="Tanskanen J."/>
            <person name="Kim Y.M."/>
            <person name="Honaas L."/>
            <person name="Yang Z."/>
            <person name="Spallek T."/>
            <person name="Conn C.E."/>
            <person name="Ichihashi Y."/>
            <person name="Cheong K."/>
            <person name="Cui S."/>
            <person name="Der J.P."/>
            <person name="Gundlach H."/>
            <person name="Jiao Y."/>
            <person name="Hori C."/>
            <person name="Ishida J.K."/>
            <person name="Kasahara H."/>
            <person name="Kiba T."/>
            <person name="Kim M.S."/>
            <person name="Koo N."/>
            <person name="Laohavisit A."/>
            <person name="Lee Y.H."/>
            <person name="Lumba S."/>
            <person name="McCourt P."/>
            <person name="Mortimer J.C."/>
            <person name="Mutuku J.M."/>
            <person name="Nomura T."/>
            <person name="Sasaki-Sekimoto Y."/>
            <person name="Seto Y."/>
            <person name="Wang Y."/>
            <person name="Wakatake T."/>
            <person name="Sakakibara H."/>
            <person name="Demura T."/>
            <person name="Yamaguchi S."/>
            <person name="Yoneyama K."/>
            <person name="Manabe R.I."/>
            <person name="Nelson D.C."/>
            <person name="Schulman A.H."/>
            <person name="Timko M.P."/>
            <person name="dePamphilis C.W."/>
            <person name="Choi D."/>
            <person name="Shirasu K."/>
        </authorList>
    </citation>
    <scope>NUCLEOTIDE SEQUENCE [LARGE SCALE GENOMIC DNA]</scope>
    <source>
        <strain evidence="3">cv. UVA1</strain>
    </source>
</reference>
<comment type="caution">
    <text evidence="2">The sequence shown here is derived from an EMBL/GenBank/DDBJ whole genome shotgun (WGS) entry which is preliminary data.</text>
</comment>
<dbReference type="GO" id="GO:0016740">
    <property type="term" value="F:transferase activity"/>
    <property type="evidence" value="ECO:0007669"/>
    <property type="project" value="UniProtKB-KW"/>
</dbReference>
<evidence type="ECO:0000313" key="3">
    <source>
        <dbReference type="Proteomes" id="UP000325081"/>
    </source>
</evidence>
<protein>
    <submittedName>
        <fullName evidence="2">Sulfurtransferase 18</fullName>
    </submittedName>
</protein>
<name>A0A5A7RHQ4_STRAF</name>
<accession>A0A5A7RHQ4</accession>
<keyword evidence="2" id="KW-0808">Transferase</keyword>
<evidence type="ECO:0000313" key="2">
    <source>
        <dbReference type="EMBL" id="GER56689.1"/>
    </source>
</evidence>
<keyword evidence="3" id="KW-1185">Reference proteome</keyword>
<evidence type="ECO:0000256" key="1">
    <source>
        <dbReference type="SAM" id="MobiDB-lite"/>
    </source>
</evidence>
<organism evidence="2 3">
    <name type="scientific">Striga asiatica</name>
    <name type="common">Asiatic witchweed</name>
    <name type="synonym">Buchnera asiatica</name>
    <dbReference type="NCBI Taxonomy" id="4170"/>
    <lineage>
        <taxon>Eukaryota</taxon>
        <taxon>Viridiplantae</taxon>
        <taxon>Streptophyta</taxon>
        <taxon>Embryophyta</taxon>
        <taxon>Tracheophyta</taxon>
        <taxon>Spermatophyta</taxon>
        <taxon>Magnoliopsida</taxon>
        <taxon>eudicotyledons</taxon>
        <taxon>Gunneridae</taxon>
        <taxon>Pentapetalae</taxon>
        <taxon>asterids</taxon>
        <taxon>lamiids</taxon>
        <taxon>Lamiales</taxon>
        <taxon>Orobanchaceae</taxon>
        <taxon>Buchnereae</taxon>
        <taxon>Striga</taxon>
    </lineage>
</organism>
<dbReference type="AlphaFoldDB" id="A0A5A7RHQ4"/>